<organism evidence="8 9">
    <name type="scientific">Alkanindiges hydrocarboniclasticus</name>
    <dbReference type="NCBI Taxonomy" id="1907941"/>
    <lineage>
        <taxon>Bacteria</taxon>
        <taxon>Pseudomonadati</taxon>
        <taxon>Pseudomonadota</taxon>
        <taxon>Gammaproteobacteria</taxon>
        <taxon>Moraxellales</taxon>
        <taxon>Moraxellaceae</taxon>
        <taxon>Alkanindiges</taxon>
    </lineage>
</organism>
<dbReference type="InterPro" id="IPR001789">
    <property type="entry name" value="Sig_transdc_resp-reg_receiver"/>
</dbReference>
<evidence type="ECO:0000313" key="8">
    <source>
        <dbReference type="EMBL" id="ONG41507.1"/>
    </source>
</evidence>
<accession>A0A1S8CW11</accession>
<dbReference type="SMART" id="SM00421">
    <property type="entry name" value="HTH_LUXR"/>
    <property type="match status" value="1"/>
</dbReference>
<dbReference type="InterPro" id="IPR016032">
    <property type="entry name" value="Sig_transdc_resp-reg_C-effctor"/>
</dbReference>
<evidence type="ECO:0000313" key="9">
    <source>
        <dbReference type="Proteomes" id="UP000192132"/>
    </source>
</evidence>
<dbReference type="GO" id="GO:0003677">
    <property type="term" value="F:DNA binding"/>
    <property type="evidence" value="ECO:0007669"/>
    <property type="project" value="UniProtKB-KW"/>
</dbReference>
<evidence type="ECO:0000256" key="2">
    <source>
        <dbReference type="ARBA" id="ARBA00023015"/>
    </source>
</evidence>
<dbReference type="AlphaFoldDB" id="A0A1S8CW11"/>
<dbReference type="PROSITE" id="PS50043">
    <property type="entry name" value="HTH_LUXR_2"/>
    <property type="match status" value="1"/>
</dbReference>
<dbReference type="SUPFAM" id="SSF52172">
    <property type="entry name" value="CheY-like"/>
    <property type="match status" value="1"/>
</dbReference>
<evidence type="ECO:0000256" key="3">
    <source>
        <dbReference type="ARBA" id="ARBA00023125"/>
    </source>
</evidence>
<evidence type="ECO:0000259" key="7">
    <source>
        <dbReference type="PROSITE" id="PS50110"/>
    </source>
</evidence>
<dbReference type="InterPro" id="IPR011006">
    <property type="entry name" value="CheY-like_superfamily"/>
</dbReference>
<feature type="domain" description="HTH luxR-type" evidence="6">
    <location>
        <begin position="164"/>
        <end position="229"/>
    </location>
</feature>
<keyword evidence="9" id="KW-1185">Reference proteome</keyword>
<dbReference type="PROSITE" id="PS50110">
    <property type="entry name" value="RESPONSE_REGULATORY"/>
    <property type="match status" value="1"/>
</dbReference>
<dbReference type="PRINTS" id="PR00038">
    <property type="entry name" value="HTHLUXR"/>
</dbReference>
<evidence type="ECO:0000256" key="4">
    <source>
        <dbReference type="ARBA" id="ARBA00023163"/>
    </source>
</evidence>
<name>A0A1S8CW11_9GAMM</name>
<evidence type="ECO:0000256" key="1">
    <source>
        <dbReference type="ARBA" id="ARBA00022553"/>
    </source>
</evidence>
<dbReference type="InterPro" id="IPR000792">
    <property type="entry name" value="Tscrpt_reg_LuxR_C"/>
</dbReference>
<protein>
    <recommendedName>
        <fullName evidence="10">DNA-binding response regulator</fullName>
    </recommendedName>
</protein>
<dbReference type="Gene3D" id="3.40.50.2300">
    <property type="match status" value="1"/>
</dbReference>
<gene>
    <name evidence="8" type="ORF">BKE30_03435</name>
</gene>
<dbReference type="RefSeq" id="WP_076877265.1">
    <property type="nucleotide sequence ID" value="NZ_MLCN01000008.1"/>
</dbReference>
<dbReference type="PANTHER" id="PTHR44688">
    <property type="entry name" value="DNA-BINDING TRANSCRIPTIONAL ACTIVATOR DEVR_DOSR"/>
    <property type="match status" value="1"/>
</dbReference>
<dbReference type="SMART" id="SM00448">
    <property type="entry name" value="REC"/>
    <property type="match status" value="1"/>
</dbReference>
<evidence type="ECO:0000256" key="5">
    <source>
        <dbReference type="PROSITE-ProRule" id="PRU00169"/>
    </source>
</evidence>
<dbReference type="STRING" id="1907941.BKE30_03435"/>
<reference evidence="8 9" key="1">
    <citation type="submission" date="2016-10" db="EMBL/GenBank/DDBJ databases">
        <title>Draft Genome sequence of Alkanindiges sp. strain H1.</title>
        <authorList>
            <person name="Subhash Y."/>
            <person name="Lee S."/>
        </authorList>
    </citation>
    <scope>NUCLEOTIDE SEQUENCE [LARGE SCALE GENOMIC DNA]</scope>
    <source>
        <strain evidence="8 9">H1</strain>
    </source>
</reference>
<dbReference type="EMBL" id="MLCN01000008">
    <property type="protein sequence ID" value="ONG41507.1"/>
    <property type="molecule type" value="Genomic_DNA"/>
</dbReference>
<keyword evidence="4" id="KW-0804">Transcription</keyword>
<dbReference type="PANTHER" id="PTHR44688:SF16">
    <property type="entry name" value="DNA-BINDING TRANSCRIPTIONAL ACTIVATOR DEVR_DOSR"/>
    <property type="match status" value="1"/>
</dbReference>
<feature type="modified residue" description="4-aspartylphosphate" evidence="5">
    <location>
        <position position="70"/>
    </location>
</feature>
<keyword evidence="2" id="KW-0805">Transcription regulation</keyword>
<dbReference type="Proteomes" id="UP000192132">
    <property type="component" value="Unassembled WGS sequence"/>
</dbReference>
<dbReference type="OrthoDB" id="9796655at2"/>
<keyword evidence="3" id="KW-0238">DNA-binding</keyword>
<keyword evidence="1 5" id="KW-0597">Phosphoprotein</keyword>
<dbReference type="GO" id="GO:0006355">
    <property type="term" value="P:regulation of DNA-templated transcription"/>
    <property type="evidence" value="ECO:0007669"/>
    <property type="project" value="InterPro"/>
</dbReference>
<proteinExistence type="predicted"/>
<evidence type="ECO:0008006" key="10">
    <source>
        <dbReference type="Google" id="ProtNLM"/>
    </source>
</evidence>
<comment type="caution">
    <text evidence="8">The sequence shown here is derived from an EMBL/GenBank/DDBJ whole genome shotgun (WGS) entry which is preliminary data.</text>
</comment>
<evidence type="ECO:0000259" key="6">
    <source>
        <dbReference type="PROSITE" id="PS50043"/>
    </source>
</evidence>
<dbReference type="Gene3D" id="1.10.10.10">
    <property type="entry name" value="Winged helix-like DNA-binding domain superfamily/Winged helix DNA-binding domain"/>
    <property type="match status" value="1"/>
</dbReference>
<dbReference type="InterPro" id="IPR036388">
    <property type="entry name" value="WH-like_DNA-bd_sf"/>
</dbReference>
<sequence length="231" mass="26003">MQQIQESPENPQTQVFQKALVVEDIESSNHWMRDRLREAFPAIQVDQAFNLRQACQLFRANTAYDIALIDLGLPDGNGLELIEHCTRHCPQVLTVVVTIFEDDQHLFKAIQQGAQGYLLKDMEADIFAQHLLQIAQGEAALSPLFVKKIMQYMRQIGQNSAAKSLPIVLPLTRREKQVLACLGRGLQVSETAEQLGISVHTVSSYVKEIYRKLNICSRAEAVMVALQYGLI</sequence>
<dbReference type="CDD" id="cd06170">
    <property type="entry name" value="LuxR_C_like"/>
    <property type="match status" value="1"/>
</dbReference>
<dbReference type="GO" id="GO:0000160">
    <property type="term" value="P:phosphorelay signal transduction system"/>
    <property type="evidence" value="ECO:0007669"/>
    <property type="project" value="InterPro"/>
</dbReference>
<dbReference type="InterPro" id="IPR058245">
    <property type="entry name" value="NreC/VraR/RcsB-like_REC"/>
</dbReference>
<dbReference type="SUPFAM" id="SSF46894">
    <property type="entry name" value="C-terminal effector domain of the bipartite response regulators"/>
    <property type="match status" value="1"/>
</dbReference>
<feature type="domain" description="Response regulatory" evidence="7">
    <location>
        <begin position="18"/>
        <end position="135"/>
    </location>
</feature>
<dbReference type="Pfam" id="PF00196">
    <property type="entry name" value="GerE"/>
    <property type="match status" value="1"/>
</dbReference>
<dbReference type="Pfam" id="PF00072">
    <property type="entry name" value="Response_reg"/>
    <property type="match status" value="1"/>
</dbReference>
<dbReference type="CDD" id="cd17535">
    <property type="entry name" value="REC_NarL-like"/>
    <property type="match status" value="1"/>
</dbReference>